<sequence length="464" mass="50749">MGLEPILEDDLRHSRPAQISSGSLHTEAISYFSSNHKGRFSDRRTLQAPNLSHMQYFNDGDVATFLNNQSTQFNRKLSSESEFGNRKYMGESSCGKDKFQLTQKERKREKEKDKRQKHGKAESPSAILYDAFSESVNHNRFMLYPAEDTLSSGSEILSASLLRRASRDSVDMHSSRGPLDNKAHGNTPKEQASVASGSSLGSVKENGHMISLAGSGVCNHNNRKNINKSKNSYNNNNIDKSTNKTIDNFNKKNESNTNILGKACSNDDIVSSIIATSNTSGNNGRQTSTIAFLAANGNHTTLDIPVVQTISSRMRKLLSPITMCLIVIALIGALAVAVYFAMELKGTIQVYAPTSDNEDVEVETFYEEIEKEKGYLKSQDILTIITGDFNAKVGDERVEDGRSGIGIVNEHVTSPQQGDLRLSGPPSGQGAGSGARTRDRRVPADLRADSQATVLPTPLTKRAK</sequence>
<keyword evidence="2" id="KW-0472">Membrane</keyword>
<feature type="region of interest" description="Disordered" evidence="1">
    <location>
        <begin position="167"/>
        <end position="200"/>
    </location>
</feature>
<evidence type="ECO:0000313" key="3">
    <source>
        <dbReference type="EMBL" id="GFN74174.1"/>
    </source>
</evidence>
<feature type="compositionally biased region" description="Basic and acidic residues" evidence="1">
    <location>
        <begin position="167"/>
        <end position="183"/>
    </location>
</feature>
<feature type="compositionally biased region" description="Basic and acidic residues" evidence="1">
    <location>
        <begin position="436"/>
        <end position="448"/>
    </location>
</feature>
<dbReference type="AlphaFoldDB" id="A0AAV3XTW8"/>
<proteinExistence type="predicted"/>
<keyword evidence="2" id="KW-0812">Transmembrane</keyword>
<evidence type="ECO:0000313" key="4">
    <source>
        <dbReference type="Proteomes" id="UP000735302"/>
    </source>
</evidence>
<gene>
    <name evidence="3" type="ORF">PoB_000068000</name>
</gene>
<organism evidence="3 4">
    <name type="scientific">Plakobranchus ocellatus</name>
    <dbReference type="NCBI Taxonomy" id="259542"/>
    <lineage>
        <taxon>Eukaryota</taxon>
        <taxon>Metazoa</taxon>
        <taxon>Spiralia</taxon>
        <taxon>Lophotrochozoa</taxon>
        <taxon>Mollusca</taxon>
        <taxon>Gastropoda</taxon>
        <taxon>Heterobranchia</taxon>
        <taxon>Euthyneura</taxon>
        <taxon>Panpulmonata</taxon>
        <taxon>Sacoglossa</taxon>
        <taxon>Placobranchoidea</taxon>
        <taxon>Plakobranchidae</taxon>
        <taxon>Plakobranchus</taxon>
    </lineage>
</organism>
<protein>
    <submittedName>
        <fullName evidence="3">Ubiquitin-associated domain-containing protein</fullName>
    </submittedName>
</protein>
<feature type="region of interest" description="Disordered" evidence="1">
    <location>
        <begin position="408"/>
        <end position="464"/>
    </location>
</feature>
<keyword evidence="4" id="KW-1185">Reference proteome</keyword>
<reference evidence="3 4" key="1">
    <citation type="journal article" date="2021" name="Elife">
        <title>Chloroplast acquisition without the gene transfer in kleptoplastic sea slugs, Plakobranchus ocellatus.</title>
        <authorList>
            <person name="Maeda T."/>
            <person name="Takahashi S."/>
            <person name="Yoshida T."/>
            <person name="Shimamura S."/>
            <person name="Takaki Y."/>
            <person name="Nagai Y."/>
            <person name="Toyoda A."/>
            <person name="Suzuki Y."/>
            <person name="Arimoto A."/>
            <person name="Ishii H."/>
            <person name="Satoh N."/>
            <person name="Nishiyama T."/>
            <person name="Hasebe M."/>
            <person name="Maruyama T."/>
            <person name="Minagawa J."/>
            <person name="Obokata J."/>
            <person name="Shigenobu S."/>
        </authorList>
    </citation>
    <scope>NUCLEOTIDE SEQUENCE [LARGE SCALE GENOMIC DNA]</scope>
</reference>
<name>A0AAV3XTW8_9GAST</name>
<feature type="compositionally biased region" description="Basic and acidic residues" evidence="1">
    <location>
        <begin position="77"/>
        <end position="114"/>
    </location>
</feature>
<evidence type="ECO:0000256" key="1">
    <source>
        <dbReference type="SAM" id="MobiDB-lite"/>
    </source>
</evidence>
<keyword evidence="2" id="KW-1133">Transmembrane helix</keyword>
<accession>A0AAV3XTW8</accession>
<dbReference type="Proteomes" id="UP000735302">
    <property type="component" value="Unassembled WGS sequence"/>
</dbReference>
<dbReference type="EMBL" id="BLXT01000055">
    <property type="protein sequence ID" value="GFN74174.1"/>
    <property type="molecule type" value="Genomic_DNA"/>
</dbReference>
<feature type="transmembrane region" description="Helical" evidence="2">
    <location>
        <begin position="317"/>
        <end position="341"/>
    </location>
</feature>
<feature type="region of interest" description="Disordered" evidence="1">
    <location>
        <begin position="76"/>
        <end position="126"/>
    </location>
</feature>
<comment type="caution">
    <text evidence="3">The sequence shown here is derived from an EMBL/GenBank/DDBJ whole genome shotgun (WGS) entry which is preliminary data.</text>
</comment>
<evidence type="ECO:0000256" key="2">
    <source>
        <dbReference type="SAM" id="Phobius"/>
    </source>
</evidence>